<dbReference type="InterPro" id="IPR010995">
    <property type="entry name" value="DNA_repair_Rad51/TF_NusA_a-hlx"/>
</dbReference>
<dbReference type="Pfam" id="PF08529">
    <property type="entry name" value="NusA_N"/>
    <property type="match status" value="1"/>
</dbReference>
<dbReference type="InterPro" id="IPR009019">
    <property type="entry name" value="KH_sf_prok-type"/>
</dbReference>
<dbReference type="InterPro" id="IPR030842">
    <property type="entry name" value="TF_NusA_bacterial"/>
</dbReference>
<dbReference type="Pfam" id="PF26594">
    <property type="entry name" value="KH_NusA_2nd"/>
    <property type="match status" value="1"/>
</dbReference>
<gene>
    <name evidence="7 9" type="primary">nusA</name>
    <name evidence="9" type="ORF">PQO03_12715</name>
</gene>
<dbReference type="InterPro" id="IPR004087">
    <property type="entry name" value="KH_dom"/>
</dbReference>
<dbReference type="EMBL" id="CP117812">
    <property type="protein sequence ID" value="WDE98699.1"/>
    <property type="molecule type" value="Genomic_DNA"/>
</dbReference>
<dbReference type="Gene3D" id="1.10.150.20">
    <property type="entry name" value="5' to 3' exonuclease, C-terminal subdomain"/>
    <property type="match status" value="1"/>
</dbReference>
<dbReference type="PROSITE" id="PS50126">
    <property type="entry name" value="S1"/>
    <property type="match status" value="1"/>
</dbReference>
<dbReference type="PROSITE" id="PS50084">
    <property type="entry name" value="KH_TYPE_1"/>
    <property type="match status" value="1"/>
</dbReference>
<dbReference type="SMART" id="SM00322">
    <property type="entry name" value="KH"/>
    <property type="match status" value="2"/>
</dbReference>
<evidence type="ECO:0000256" key="3">
    <source>
        <dbReference type="ARBA" id="ARBA00022814"/>
    </source>
</evidence>
<keyword evidence="3 7" id="KW-0889">Transcription antitermination</keyword>
<evidence type="ECO:0000313" key="9">
    <source>
        <dbReference type="EMBL" id="WDE98699.1"/>
    </source>
</evidence>
<dbReference type="CDD" id="cd02134">
    <property type="entry name" value="KH-II_NusA_rpt1"/>
    <property type="match status" value="1"/>
</dbReference>
<comment type="similarity">
    <text evidence="7">Belongs to the NusA family.</text>
</comment>
<keyword evidence="1 7" id="KW-0806">Transcription termination</keyword>
<comment type="function">
    <text evidence="7">Participates in both transcription termination and antitermination.</text>
</comment>
<dbReference type="PANTHER" id="PTHR22648:SF0">
    <property type="entry name" value="TRANSCRIPTION TERMINATION_ANTITERMINATION PROTEIN NUSA"/>
    <property type="match status" value="1"/>
</dbReference>
<dbReference type="HAMAP" id="MF_00945_B">
    <property type="entry name" value="NusA_B"/>
    <property type="match status" value="1"/>
</dbReference>
<keyword evidence="2 7" id="KW-0963">Cytoplasm</keyword>
<dbReference type="RefSeq" id="WP_274153568.1">
    <property type="nucleotide sequence ID" value="NZ_CP117812.1"/>
</dbReference>
<dbReference type="SUPFAM" id="SSF50249">
    <property type="entry name" value="Nucleic acid-binding proteins"/>
    <property type="match status" value="1"/>
</dbReference>
<name>A0ABY7VZJ2_9BACT</name>
<dbReference type="InterPro" id="IPR010213">
    <property type="entry name" value="TF_NusA"/>
</dbReference>
<dbReference type="InterPro" id="IPR013735">
    <property type="entry name" value="TF_NusA_N"/>
</dbReference>
<dbReference type="InterPro" id="IPR058582">
    <property type="entry name" value="KH_NusA_2nd"/>
</dbReference>
<evidence type="ECO:0000256" key="4">
    <source>
        <dbReference type="ARBA" id="ARBA00022884"/>
    </source>
</evidence>
<dbReference type="NCBIfam" id="TIGR01953">
    <property type="entry name" value="NusA"/>
    <property type="match status" value="1"/>
</dbReference>
<dbReference type="SUPFAM" id="SSF54814">
    <property type="entry name" value="Prokaryotic type KH domain (KH-domain type II)"/>
    <property type="match status" value="2"/>
</dbReference>
<dbReference type="InterPro" id="IPR012340">
    <property type="entry name" value="NA-bd_OB-fold"/>
</dbReference>
<keyword evidence="5 7" id="KW-0805">Transcription regulation</keyword>
<feature type="domain" description="S1 motif" evidence="8">
    <location>
        <begin position="136"/>
        <end position="200"/>
    </location>
</feature>
<dbReference type="InterPro" id="IPR003029">
    <property type="entry name" value="S1_domain"/>
</dbReference>
<evidence type="ECO:0000256" key="5">
    <source>
        <dbReference type="ARBA" id="ARBA00023015"/>
    </source>
</evidence>
<evidence type="ECO:0000313" key="10">
    <source>
        <dbReference type="Proteomes" id="UP001214250"/>
    </source>
</evidence>
<dbReference type="SUPFAM" id="SSF47794">
    <property type="entry name" value="Rad51 N-terminal domain-like"/>
    <property type="match status" value="1"/>
</dbReference>
<dbReference type="PANTHER" id="PTHR22648">
    <property type="entry name" value="TRANSCRIPTION TERMINATION FACTOR NUSA"/>
    <property type="match status" value="1"/>
</dbReference>
<dbReference type="CDD" id="cd22529">
    <property type="entry name" value="KH-II_NusA_rpt2"/>
    <property type="match status" value="1"/>
</dbReference>
<keyword evidence="10" id="KW-1185">Reference proteome</keyword>
<protein>
    <recommendedName>
        <fullName evidence="7">Transcription termination/antitermination protein NusA</fullName>
    </recommendedName>
</protein>
<dbReference type="Pfam" id="PF13184">
    <property type="entry name" value="KH_NusA_1st"/>
    <property type="match status" value="1"/>
</dbReference>
<dbReference type="Proteomes" id="UP001214250">
    <property type="component" value="Chromosome 2"/>
</dbReference>
<organism evidence="9 10">
    <name type="scientific">Lentisphaera profundi</name>
    <dbReference type="NCBI Taxonomy" id="1658616"/>
    <lineage>
        <taxon>Bacteria</taxon>
        <taxon>Pseudomonadati</taxon>
        <taxon>Lentisphaerota</taxon>
        <taxon>Lentisphaeria</taxon>
        <taxon>Lentisphaerales</taxon>
        <taxon>Lentisphaeraceae</taxon>
        <taxon>Lentisphaera</taxon>
    </lineage>
</organism>
<dbReference type="Gene3D" id="3.30.300.20">
    <property type="match status" value="2"/>
</dbReference>
<dbReference type="Gene3D" id="3.30.1480.10">
    <property type="entry name" value="NusA, N-terminal domain"/>
    <property type="match status" value="1"/>
</dbReference>
<evidence type="ECO:0000256" key="1">
    <source>
        <dbReference type="ARBA" id="ARBA00022472"/>
    </source>
</evidence>
<sequence length="413" mass="46755">MNSELVAMVEYLEQEKAIDKAILFDLIEDAMASVYEKEVDEESEIKVTINRRTGDVTIIADVTVVDEVLDKRNEIDLAAAQKEYGEEVALDDVVKWTLQPDQMSRIAAQNTRQAIMQRLRTFEKERVVEEYTDMVGELISGTVRHFEKNELIVDFGRAQGSLGKMDRVPRERFDNGDHITALLKEIDPRKSGPSIVLSRTDAKLVTKLFEREVTEITNGLVEIKGVARKAGFRTKIAVASDSLDPVGACIGLRGSRVKTICQELNNEKLDIIGYSEDVEQYVREAFKPNPIEEVDIDDDGRLIKLMVTEESYRSIVGRDGENIRLTEELMDWDIEVEKHVYNTEITFDEHVQEAFQTMMKLPNMTEFQARTMIDAGYLSLEGVSEASADDLVEVGISADQATEIIEYAKSRLQ</sequence>
<dbReference type="InterPro" id="IPR036555">
    <property type="entry name" value="NusA_N_sf"/>
</dbReference>
<keyword evidence="4 7" id="KW-0694">RNA-binding</keyword>
<dbReference type="SUPFAM" id="SSF69705">
    <property type="entry name" value="Transcription factor NusA, N-terminal domain"/>
    <property type="match status" value="1"/>
</dbReference>
<comment type="subcellular location">
    <subcellularLocation>
        <location evidence="7">Cytoplasm</location>
    </subcellularLocation>
</comment>
<evidence type="ECO:0000259" key="8">
    <source>
        <dbReference type="PROSITE" id="PS50126"/>
    </source>
</evidence>
<dbReference type="InterPro" id="IPR015946">
    <property type="entry name" value="KH_dom-like_a/b"/>
</dbReference>
<keyword evidence="6 7" id="KW-0804">Transcription</keyword>
<evidence type="ECO:0000256" key="6">
    <source>
        <dbReference type="ARBA" id="ARBA00023163"/>
    </source>
</evidence>
<dbReference type="CDD" id="cd04455">
    <property type="entry name" value="S1_NusA"/>
    <property type="match status" value="1"/>
</dbReference>
<dbReference type="Pfam" id="PF14520">
    <property type="entry name" value="HHH_5"/>
    <property type="match status" value="1"/>
</dbReference>
<evidence type="ECO:0000256" key="7">
    <source>
        <dbReference type="HAMAP-Rule" id="MF_00945"/>
    </source>
</evidence>
<proteinExistence type="inferred from homology"/>
<reference evidence="9 10" key="1">
    <citation type="submission" date="2023-02" db="EMBL/GenBank/DDBJ databases">
        <title>Genome sequence of Lentisphaera profundi SAORIC-696.</title>
        <authorList>
            <person name="Kim e."/>
            <person name="Cho J.-C."/>
            <person name="Choi A."/>
            <person name="Kang I."/>
        </authorList>
    </citation>
    <scope>NUCLEOTIDE SEQUENCE [LARGE SCALE GENOMIC DNA]</scope>
    <source>
        <strain evidence="9 10">SAORIC-696</strain>
    </source>
</reference>
<dbReference type="Gene3D" id="2.40.50.140">
    <property type="entry name" value="Nucleic acid-binding proteins"/>
    <property type="match status" value="1"/>
</dbReference>
<evidence type="ECO:0000256" key="2">
    <source>
        <dbReference type="ARBA" id="ARBA00022490"/>
    </source>
</evidence>
<dbReference type="InterPro" id="IPR025249">
    <property type="entry name" value="TF_NusA_KH_1st"/>
</dbReference>
<comment type="subunit">
    <text evidence="7">Monomer. Binds directly to the core enzyme of the DNA-dependent RNA polymerase and to nascent RNA.</text>
</comment>
<accession>A0ABY7VZJ2</accession>